<evidence type="ECO:0000313" key="2">
    <source>
        <dbReference type="EMBL" id="GHE59560.1"/>
    </source>
</evidence>
<reference evidence="2" key="2">
    <citation type="submission" date="2020-09" db="EMBL/GenBank/DDBJ databases">
        <authorList>
            <person name="Sun Q."/>
            <person name="Ohkuma M."/>
        </authorList>
    </citation>
    <scope>NUCLEOTIDE SEQUENCE</scope>
    <source>
        <strain evidence="2">JCM 3302</strain>
    </source>
</reference>
<dbReference type="AlphaFoldDB" id="A0A918ZNS5"/>
<dbReference type="Proteomes" id="UP000641386">
    <property type="component" value="Unassembled WGS sequence"/>
</dbReference>
<organism evidence="2 3">
    <name type="scientific">Streptomyces spiralis</name>
    <dbReference type="NCBI Taxonomy" id="66376"/>
    <lineage>
        <taxon>Bacteria</taxon>
        <taxon>Bacillati</taxon>
        <taxon>Actinomycetota</taxon>
        <taxon>Actinomycetes</taxon>
        <taxon>Kitasatosporales</taxon>
        <taxon>Streptomycetaceae</taxon>
        <taxon>Streptomyces</taxon>
    </lineage>
</organism>
<feature type="compositionally biased region" description="Basic and acidic residues" evidence="1">
    <location>
        <begin position="64"/>
        <end position="83"/>
    </location>
</feature>
<feature type="region of interest" description="Disordered" evidence="1">
    <location>
        <begin position="64"/>
        <end position="98"/>
    </location>
</feature>
<reference evidence="2" key="1">
    <citation type="journal article" date="2014" name="Int. J. Syst. Evol. Microbiol.">
        <title>Complete genome sequence of Corynebacterium casei LMG S-19264T (=DSM 44701T), isolated from a smear-ripened cheese.</title>
        <authorList>
            <consortium name="US DOE Joint Genome Institute (JGI-PGF)"/>
            <person name="Walter F."/>
            <person name="Albersmeier A."/>
            <person name="Kalinowski J."/>
            <person name="Ruckert C."/>
        </authorList>
    </citation>
    <scope>NUCLEOTIDE SEQUENCE</scope>
    <source>
        <strain evidence="2">JCM 3302</strain>
    </source>
</reference>
<dbReference type="EMBL" id="BNBC01000003">
    <property type="protein sequence ID" value="GHE59560.1"/>
    <property type="molecule type" value="Genomic_DNA"/>
</dbReference>
<comment type="caution">
    <text evidence="2">The sequence shown here is derived from an EMBL/GenBank/DDBJ whole genome shotgun (WGS) entry which is preliminary data.</text>
</comment>
<keyword evidence="3" id="KW-1185">Reference proteome</keyword>
<sequence>MPQAPHSFELGKKRSITTSSRPYQAHLYSEVTSLCMGRPGAHIRGAAAGRERPALVLVRCHRPAPEARLPAERRGGGETDRTRPTGRNALAQPNMPTL</sequence>
<name>A0A918ZNS5_9ACTN</name>
<accession>A0A918ZNS5</accession>
<gene>
    <name evidence="2" type="ORF">GCM10014715_11100</name>
</gene>
<protein>
    <submittedName>
        <fullName evidence="2">Uncharacterized protein</fullName>
    </submittedName>
</protein>
<proteinExistence type="predicted"/>
<evidence type="ECO:0000256" key="1">
    <source>
        <dbReference type="SAM" id="MobiDB-lite"/>
    </source>
</evidence>
<evidence type="ECO:0000313" key="3">
    <source>
        <dbReference type="Proteomes" id="UP000641386"/>
    </source>
</evidence>